<evidence type="ECO:0000256" key="10">
    <source>
        <dbReference type="ARBA" id="ARBA00023180"/>
    </source>
</evidence>
<dbReference type="PIRSF" id="PIRSF037595">
    <property type="entry name" value="Toll-like_receptor"/>
    <property type="match status" value="1"/>
</dbReference>
<evidence type="ECO:0000256" key="7">
    <source>
        <dbReference type="ARBA" id="ARBA00022989"/>
    </source>
</evidence>
<dbReference type="InterPro" id="IPR017241">
    <property type="entry name" value="Toll-like_receptor"/>
</dbReference>
<evidence type="ECO:0000259" key="12">
    <source>
        <dbReference type="PROSITE" id="PS50104"/>
    </source>
</evidence>
<dbReference type="GO" id="GO:0004888">
    <property type="term" value="F:transmembrane signaling receptor activity"/>
    <property type="evidence" value="ECO:0007669"/>
    <property type="project" value="InterPro"/>
</dbReference>
<dbReference type="InterPro" id="IPR035897">
    <property type="entry name" value="Toll_tir_struct_dom_sf"/>
</dbReference>
<dbReference type="SUPFAM" id="SSF52058">
    <property type="entry name" value="L domain-like"/>
    <property type="match status" value="1"/>
</dbReference>
<dbReference type="EMBL" id="UYJE01001911">
    <property type="protein sequence ID" value="VDI06343.1"/>
    <property type="molecule type" value="Genomic_DNA"/>
</dbReference>
<protein>
    <recommendedName>
        <fullName evidence="12">TIR domain-containing protein</fullName>
    </recommendedName>
</protein>
<dbReference type="Proteomes" id="UP000596742">
    <property type="component" value="Unassembled WGS sequence"/>
</dbReference>
<accession>A0A8B6CLD3</accession>
<dbReference type="SUPFAM" id="SSF52200">
    <property type="entry name" value="Toll/Interleukin receptor TIR domain"/>
    <property type="match status" value="1"/>
</dbReference>
<keyword evidence="9" id="KW-0675">Receptor</keyword>
<evidence type="ECO:0000256" key="8">
    <source>
        <dbReference type="ARBA" id="ARBA00023136"/>
    </source>
</evidence>
<dbReference type="GO" id="GO:0005886">
    <property type="term" value="C:plasma membrane"/>
    <property type="evidence" value="ECO:0007669"/>
    <property type="project" value="TreeGrafter"/>
</dbReference>
<dbReference type="Pfam" id="PF01582">
    <property type="entry name" value="TIR"/>
    <property type="match status" value="1"/>
</dbReference>
<dbReference type="InterPro" id="IPR001611">
    <property type="entry name" value="Leu-rich_rpt"/>
</dbReference>
<feature type="domain" description="TIR" evidence="12">
    <location>
        <begin position="624"/>
        <end position="765"/>
    </location>
</feature>
<keyword evidence="3" id="KW-0433">Leucine-rich repeat</keyword>
<dbReference type="PROSITE" id="PS51450">
    <property type="entry name" value="LRR"/>
    <property type="match status" value="2"/>
</dbReference>
<organism evidence="13 14">
    <name type="scientific">Mytilus galloprovincialis</name>
    <name type="common">Mediterranean mussel</name>
    <dbReference type="NCBI Taxonomy" id="29158"/>
    <lineage>
        <taxon>Eukaryota</taxon>
        <taxon>Metazoa</taxon>
        <taxon>Spiralia</taxon>
        <taxon>Lophotrochozoa</taxon>
        <taxon>Mollusca</taxon>
        <taxon>Bivalvia</taxon>
        <taxon>Autobranchia</taxon>
        <taxon>Pteriomorphia</taxon>
        <taxon>Mytilida</taxon>
        <taxon>Mytiloidea</taxon>
        <taxon>Mytilidae</taxon>
        <taxon>Mytilinae</taxon>
        <taxon>Mytilus</taxon>
    </lineage>
</organism>
<evidence type="ECO:0000313" key="14">
    <source>
        <dbReference type="Proteomes" id="UP000596742"/>
    </source>
</evidence>
<keyword evidence="4 11" id="KW-0812">Transmembrane</keyword>
<dbReference type="InterPro" id="IPR032675">
    <property type="entry name" value="LRR_dom_sf"/>
</dbReference>
<dbReference type="SMART" id="SM00255">
    <property type="entry name" value="TIR"/>
    <property type="match status" value="1"/>
</dbReference>
<dbReference type="Gene3D" id="3.80.10.10">
    <property type="entry name" value="Ribonuclease Inhibitor"/>
    <property type="match status" value="4"/>
</dbReference>
<dbReference type="GO" id="GO:0006955">
    <property type="term" value="P:immune response"/>
    <property type="evidence" value="ECO:0007669"/>
    <property type="project" value="InterPro"/>
</dbReference>
<dbReference type="PROSITE" id="PS50104">
    <property type="entry name" value="TIR"/>
    <property type="match status" value="1"/>
</dbReference>
<dbReference type="GO" id="GO:0002224">
    <property type="term" value="P:toll-like receptor signaling pathway"/>
    <property type="evidence" value="ECO:0007669"/>
    <property type="project" value="InterPro"/>
</dbReference>
<evidence type="ECO:0000256" key="1">
    <source>
        <dbReference type="ARBA" id="ARBA00004479"/>
    </source>
</evidence>
<evidence type="ECO:0000313" key="13">
    <source>
        <dbReference type="EMBL" id="VDI06343.1"/>
    </source>
</evidence>
<proteinExistence type="inferred from homology"/>
<keyword evidence="8 11" id="KW-0472">Membrane</keyword>
<dbReference type="PANTHER" id="PTHR24365:SF541">
    <property type="entry name" value="PROTEIN TOLL-RELATED"/>
    <property type="match status" value="1"/>
</dbReference>
<dbReference type="OrthoDB" id="6148273at2759"/>
<evidence type="ECO:0000256" key="3">
    <source>
        <dbReference type="ARBA" id="ARBA00022614"/>
    </source>
</evidence>
<dbReference type="SMART" id="SM00369">
    <property type="entry name" value="LRR_TYP"/>
    <property type="match status" value="5"/>
</dbReference>
<feature type="transmembrane region" description="Helical" evidence="11">
    <location>
        <begin position="570"/>
        <end position="592"/>
    </location>
</feature>
<evidence type="ECO:0000256" key="2">
    <source>
        <dbReference type="ARBA" id="ARBA00009634"/>
    </source>
</evidence>
<dbReference type="InterPro" id="IPR000157">
    <property type="entry name" value="TIR_dom"/>
</dbReference>
<name>A0A8B6CLD3_MYTGA</name>
<dbReference type="AlphaFoldDB" id="A0A8B6CLD3"/>
<comment type="similarity">
    <text evidence="2">Belongs to the Toll-like receptor family.</text>
</comment>
<evidence type="ECO:0000256" key="11">
    <source>
        <dbReference type="SAM" id="Phobius"/>
    </source>
</evidence>
<dbReference type="SUPFAM" id="SSF52047">
    <property type="entry name" value="RNI-like"/>
    <property type="match status" value="1"/>
</dbReference>
<keyword evidence="14" id="KW-1185">Reference proteome</keyword>
<comment type="subcellular location">
    <subcellularLocation>
        <location evidence="1">Membrane</location>
        <topology evidence="1">Single-pass type I membrane protein</topology>
    </subcellularLocation>
</comment>
<dbReference type="InterPro" id="IPR003591">
    <property type="entry name" value="Leu-rich_rpt_typical-subtyp"/>
</dbReference>
<evidence type="ECO:0000256" key="4">
    <source>
        <dbReference type="ARBA" id="ARBA00022692"/>
    </source>
</evidence>
<reference evidence="13" key="1">
    <citation type="submission" date="2018-11" db="EMBL/GenBank/DDBJ databases">
        <authorList>
            <person name="Alioto T."/>
            <person name="Alioto T."/>
        </authorList>
    </citation>
    <scope>NUCLEOTIDE SEQUENCE</scope>
</reference>
<dbReference type="Gene3D" id="3.40.50.10140">
    <property type="entry name" value="Toll/interleukin-1 receptor homology (TIR) domain"/>
    <property type="match status" value="1"/>
</dbReference>
<evidence type="ECO:0000256" key="9">
    <source>
        <dbReference type="ARBA" id="ARBA00023170"/>
    </source>
</evidence>
<evidence type="ECO:0000256" key="6">
    <source>
        <dbReference type="ARBA" id="ARBA00022737"/>
    </source>
</evidence>
<evidence type="ECO:0000256" key="5">
    <source>
        <dbReference type="ARBA" id="ARBA00022729"/>
    </source>
</evidence>
<comment type="caution">
    <text evidence="13">The sequence shown here is derived from an EMBL/GenBank/DDBJ whole genome shotgun (WGS) entry which is preliminary data.</text>
</comment>
<keyword evidence="6" id="KW-0677">Repeat</keyword>
<gene>
    <name evidence="13" type="ORF">MGAL_10B013336</name>
</gene>
<keyword evidence="10" id="KW-0325">Glycoprotein</keyword>
<dbReference type="PANTHER" id="PTHR24365">
    <property type="entry name" value="TOLL-LIKE RECEPTOR"/>
    <property type="match status" value="1"/>
</dbReference>
<keyword evidence="7 11" id="KW-1133">Transmembrane helix</keyword>
<sequence length="767" mass="89106">MRSFEGLNELHSLDISSNNLSSGNTSYQNGCFSPLRKLEHLNLKKNKPTEDQIDFSSLLSLKSLRIDIIADKEDVFVFRKEYSALKHLTILDVSGSTGKCSIHNLITETFESLIQIEKLDLSSCNIETIQRGTFIKMKNITDLDISDNFCLQFKGFGNVTRDLQFSAIKVLKLNKIHLAYHLNTILPTDVLKPLINTTLKELYCDANRIQIIETGALTYLPNTLQHISLKKNELSFGPFMKDVFNLSIKSADLSLMYSFNNPGESLFHCPSQQATQERSSYTDDEKYHLTSSNLARYNHLSFQPTWFIPVPLKPKYTWVIPVPENVTTIVYKECGMRYEIIHLNVTNNIIEYLDVSRNAFFSWIGPISNLNHLKHLNLSHNLCSFVSPRFFSVDSANLKTLHVQNNMLGAVLSDDIDGQILGTLHNLEEINLSQNRIPTLPLNFFKAQSKMKYLNLKNNLLETIAFRISHMTNLKMLDISNNKLLHIDSYARNQLNYLKSHSDFLINLENNPLQCTCDYIKFVKWMVSTERHLENVHLYECETSRGKKHILVSVMDVYLGLERACYSYDLLAVGISGAILIFISILCGGLVYRYRWKIRYFYHMVKIRHYKRRPNMWDDDREDYMYDVFVAYADDDRIFVHTTLLQELEKEAGIELCLHCRNFLPGNDIATNIISAIHNSRKTVIIMSHNFLNSYWGMYKFNMAKMESIYERRHENILYLVFYEQMCSRDLPIQILELVQSQSYIEYPNDEYGNEVFWNQLITALRS</sequence>
<keyword evidence="5" id="KW-0732">Signal</keyword>
<dbReference type="Pfam" id="PF13855">
    <property type="entry name" value="LRR_8"/>
    <property type="match status" value="1"/>
</dbReference>